<dbReference type="RefSeq" id="XP_006029927.2">
    <property type="nucleotide sequence ID" value="XM_006029865.2"/>
</dbReference>
<dbReference type="InterPro" id="IPR008942">
    <property type="entry name" value="ENTH_VHS"/>
</dbReference>
<gene>
    <name evidence="4" type="primary">ENTHD1</name>
</gene>
<dbReference type="SMART" id="SM00273">
    <property type="entry name" value="ENTH"/>
    <property type="match status" value="1"/>
</dbReference>
<reference evidence="4" key="1">
    <citation type="submission" date="2025-08" db="UniProtKB">
        <authorList>
            <consortium name="RefSeq"/>
        </authorList>
    </citation>
    <scope>IDENTIFICATION</scope>
</reference>
<dbReference type="GO" id="GO:0005543">
    <property type="term" value="F:phospholipid binding"/>
    <property type="evidence" value="ECO:0007669"/>
    <property type="project" value="TreeGrafter"/>
</dbReference>
<dbReference type="PROSITE" id="PS50942">
    <property type="entry name" value="ENTH"/>
    <property type="match status" value="1"/>
</dbReference>
<evidence type="ECO:0000313" key="4">
    <source>
        <dbReference type="RefSeq" id="XP_006029927.2"/>
    </source>
</evidence>
<dbReference type="AlphaFoldDB" id="A0A1U7S2A2"/>
<proteinExistence type="predicted"/>
<feature type="region of interest" description="Disordered" evidence="1">
    <location>
        <begin position="278"/>
        <end position="332"/>
    </location>
</feature>
<dbReference type="SUPFAM" id="SSF48464">
    <property type="entry name" value="ENTH/VHS domain"/>
    <property type="match status" value="1"/>
</dbReference>
<dbReference type="PANTHER" id="PTHR12276:SF57">
    <property type="entry name" value="ENTH DOMAIN-CONTAINING PROTEIN 1"/>
    <property type="match status" value="1"/>
</dbReference>
<accession>A0A1U7S2A2</accession>
<dbReference type="GO" id="GO:0030125">
    <property type="term" value="C:clathrin vesicle coat"/>
    <property type="evidence" value="ECO:0007669"/>
    <property type="project" value="TreeGrafter"/>
</dbReference>
<dbReference type="Pfam" id="PF01417">
    <property type="entry name" value="ENTH"/>
    <property type="match status" value="1"/>
</dbReference>
<feature type="region of interest" description="Disordered" evidence="1">
    <location>
        <begin position="232"/>
        <end position="266"/>
    </location>
</feature>
<sequence length="627" mass="69617">MAFRRHMKNLVKKYSDAEVKVREATSNDPWGSSSSLMLEISDLTYNAVSLLEIMNMIWHRMNDHGKNWRHVYKSLTLLDYLIKNGSKKVIHHCREGFFNIQALKDFHYMDEDGKDQGYHVREKSKRLITLLTDEQLLHNEREIAWRTRRRTSYAMLVPKDATTKDYSPTMSASEPIPEPPDSENAQECFSKTTSVPQQNQLLPTPGKAIEAQRTKTLKIIAKKSSEDLIVFSEDEKTPTSTLLPPFPALNSSDERSPVAKSAVSDSWKQSVASYSSEISLPSSQKWSRNRSRSRRGDNTATDPVSTITLKPPSRKQSDSNNPQTAKHLFDPWSSIPEVQAKPIQNTSKLDFLSSSSEDSVETIYLSPTFNTTDPVEDSGTNIDSLKSTPASSKQFPGPVTSTFNNFNASISGNMQTASMTLHPSLKLDLTSSTATTTYFSTVSVSSPKAVIPENTVHPYLMPSCGPSYLSSPQQPSSSVFLKDHKDRVTHPFPPCLISDEESENTSILNLLPDNSRDSAGKVNSFESRTLRISGGSWGIFPTQNKAAMSDHFMPSAKGSSDVDTTQKVMVTLEEIKHTVFGLQGDIGNMAKELQAIGSQLASVVSDLQHMSQFLTAPQNAKESFSQL</sequence>
<dbReference type="InParanoid" id="A0A1U7S2A2"/>
<keyword evidence="3" id="KW-1185">Reference proteome</keyword>
<dbReference type="PANTHER" id="PTHR12276">
    <property type="entry name" value="EPSIN/ENT-RELATED"/>
    <property type="match status" value="1"/>
</dbReference>
<protein>
    <submittedName>
        <fullName evidence="4">ENTH domain-containing protein 1</fullName>
    </submittedName>
</protein>
<dbReference type="GO" id="GO:0005768">
    <property type="term" value="C:endosome"/>
    <property type="evidence" value="ECO:0007669"/>
    <property type="project" value="TreeGrafter"/>
</dbReference>
<dbReference type="CTD" id="150350"/>
<dbReference type="InterPro" id="IPR013809">
    <property type="entry name" value="ENTH"/>
</dbReference>
<dbReference type="Proteomes" id="UP000189705">
    <property type="component" value="Unplaced"/>
</dbReference>
<dbReference type="Gene3D" id="1.25.40.90">
    <property type="match status" value="1"/>
</dbReference>
<evidence type="ECO:0000256" key="1">
    <source>
        <dbReference type="SAM" id="MobiDB-lite"/>
    </source>
</evidence>
<feature type="region of interest" description="Disordered" evidence="1">
    <location>
        <begin position="164"/>
        <end position="186"/>
    </location>
</feature>
<dbReference type="GeneID" id="102377905"/>
<dbReference type="GO" id="GO:0030276">
    <property type="term" value="F:clathrin binding"/>
    <property type="evidence" value="ECO:0007669"/>
    <property type="project" value="TreeGrafter"/>
</dbReference>
<dbReference type="FunFam" id="1.25.40.90:FF:000006">
    <property type="entry name" value="Clathrin interactor 1"/>
    <property type="match status" value="1"/>
</dbReference>
<evidence type="ECO:0000259" key="2">
    <source>
        <dbReference type="PROSITE" id="PS50942"/>
    </source>
</evidence>
<evidence type="ECO:0000313" key="3">
    <source>
        <dbReference type="Proteomes" id="UP000189705"/>
    </source>
</evidence>
<dbReference type="CDD" id="cd16990">
    <property type="entry name" value="ENTH_Epsin"/>
    <property type="match status" value="1"/>
</dbReference>
<organism evidence="3 4">
    <name type="scientific">Alligator sinensis</name>
    <name type="common">Chinese alligator</name>
    <dbReference type="NCBI Taxonomy" id="38654"/>
    <lineage>
        <taxon>Eukaryota</taxon>
        <taxon>Metazoa</taxon>
        <taxon>Chordata</taxon>
        <taxon>Craniata</taxon>
        <taxon>Vertebrata</taxon>
        <taxon>Euteleostomi</taxon>
        <taxon>Archelosauria</taxon>
        <taxon>Archosauria</taxon>
        <taxon>Crocodylia</taxon>
        <taxon>Alligatoridae</taxon>
        <taxon>Alligatorinae</taxon>
        <taxon>Alligator</taxon>
    </lineage>
</organism>
<dbReference type="KEGG" id="asn:102377905"/>
<name>A0A1U7S2A2_ALLSI</name>
<dbReference type="GO" id="GO:0006897">
    <property type="term" value="P:endocytosis"/>
    <property type="evidence" value="ECO:0007669"/>
    <property type="project" value="TreeGrafter"/>
</dbReference>
<dbReference type="STRING" id="38654.A0A1U7S2A2"/>
<dbReference type="GO" id="GO:0005886">
    <property type="term" value="C:plasma membrane"/>
    <property type="evidence" value="ECO:0007669"/>
    <property type="project" value="TreeGrafter"/>
</dbReference>
<dbReference type="eggNOG" id="KOG2056">
    <property type="taxonomic scope" value="Eukaryota"/>
</dbReference>
<feature type="compositionally biased region" description="Polar residues" evidence="1">
    <location>
        <begin position="298"/>
        <end position="308"/>
    </location>
</feature>
<feature type="domain" description="ENTH" evidence="2">
    <location>
        <begin position="9"/>
        <end position="141"/>
    </location>
</feature>